<evidence type="ECO:0000313" key="2">
    <source>
        <dbReference type="EMBL" id="KKL22130.1"/>
    </source>
</evidence>
<name>A0A0F9BJW2_9ZZZZ</name>
<dbReference type="EMBL" id="LAZR01037466">
    <property type="protein sequence ID" value="KKL22130.1"/>
    <property type="molecule type" value="Genomic_DNA"/>
</dbReference>
<feature type="non-terminal residue" evidence="2">
    <location>
        <position position="1"/>
    </location>
</feature>
<gene>
    <name evidence="2" type="ORF">LCGC14_2438500</name>
</gene>
<feature type="coiled-coil region" evidence="1">
    <location>
        <begin position="132"/>
        <end position="159"/>
    </location>
</feature>
<comment type="caution">
    <text evidence="2">The sequence shown here is derived from an EMBL/GenBank/DDBJ whole genome shotgun (WGS) entry which is preliminary data.</text>
</comment>
<sequence>IDSEEFESRPLREIMVDILQKFSKNILNDLDKQEALKGFIEFFAQTTIAPSFQILYETLSFSNDDPLEEQIRSKFMEAFDKAYMINERGIVKLFIDLRKSIANQVKLLDLLSFSSYNKLGIGTQNIEDMALLDFLELIFNKKEKLLELKENEIKDIVSEFIRRFNILIESYLKLILTTIMNLERIENNEKSVSFHNSLGYFARSLNLDRIYLGNYLDLRNSISHGDFVINIDKIRKKIEIRFIFRWFNREGQETARDTRIYSFTEIIDKFKSVKAFSNTFLGFLKAFIFKYQLKNEGINYSELISELRTILNHEFNDDRKLKQAIDGFISKLETNKDSN</sequence>
<dbReference type="AlphaFoldDB" id="A0A0F9BJW2"/>
<accession>A0A0F9BJW2</accession>
<reference evidence="2" key="1">
    <citation type="journal article" date="2015" name="Nature">
        <title>Complex archaea that bridge the gap between prokaryotes and eukaryotes.</title>
        <authorList>
            <person name="Spang A."/>
            <person name="Saw J.H."/>
            <person name="Jorgensen S.L."/>
            <person name="Zaremba-Niedzwiedzka K."/>
            <person name="Martijn J."/>
            <person name="Lind A.E."/>
            <person name="van Eijk R."/>
            <person name="Schleper C."/>
            <person name="Guy L."/>
            <person name="Ettema T.J."/>
        </authorList>
    </citation>
    <scope>NUCLEOTIDE SEQUENCE</scope>
</reference>
<evidence type="ECO:0000256" key="1">
    <source>
        <dbReference type="SAM" id="Coils"/>
    </source>
</evidence>
<evidence type="ECO:0008006" key="3">
    <source>
        <dbReference type="Google" id="ProtNLM"/>
    </source>
</evidence>
<keyword evidence="1" id="KW-0175">Coiled coil</keyword>
<organism evidence="2">
    <name type="scientific">marine sediment metagenome</name>
    <dbReference type="NCBI Taxonomy" id="412755"/>
    <lineage>
        <taxon>unclassified sequences</taxon>
        <taxon>metagenomes</taxon>
        <taxon>ecological metagenomes</taxon>
    </lineage>
</organism>
<proteinExistence type="predicted"/>
<protein>
    <recommendedName>
        <fullName evidence="3">Apea-like HEPN domain-containing protein</fullName>
    </recommendedName>
</protein>